<name>A0ABP9THB3_9MICC</name>
<gene>
    <name evidence="5" type="ORF">GCM10025778_02910</name>
</gene>
<dbReference type="InterPro" id="IPR008995">
    <property type="entry name" value="Mo/tungstate-bd_C_term_dom"/>
</dbReference>
<comment type="caution">
    <text evidence="5">The sequence shown here is derived from an EMBL/GenBank/DDBJ whole genome shotgun (WGS) entry which is preliminary data.</text>
</comment>
<dbReference type="SMART" id="SM00382">
    <property type="entry name" value="AAA"/>
    <property type="match status" value="1"/>
</dbReference>
<reference evidence="6" key="1">
    <citation type="journal article" date="2019" name="Int. J. Syst. Evol. Microbiol.">
        <title>The Global Catalogue of Microorganisms (GCM) 10K type strain sequencing project: providing services to taxonomists for standard genome sequencing and annotation.</title>
        <authorList>
            <consortium name="The Broad Institute Genomics Platform"/>
            <consortium name="The Broad Institute Genome Sequencing Center for Infectious Disease"/>
            <person name="Wu L."/>
            <person name="Ma J."/>
        </authorList>
    </citation>
    <scope>NUCLEOTIDE SEQUENCE [LARGE SCALE GENOMIC DNA]</scope>
    <source>
        <strain evidence="6">JCM 18952</strain>
    </source>
</reference>
<organism evidence="5 6">
    <name type="scientific">Paeniglutamicibacter antarcticus</name>
    <dbReference type="NCBI Taxonomy" id="494023"/>
    <lineage>
        <taxon>Bacteria</taxon>
        <taxon>Bacillati</taxon>
        <taxon>Actinomycetota</taxon>
        <taxon>Actinomycetes</taxon>
        <taxon>Micrococcales</taxon>
        <taxon>Micrococcaceae</taxon>
        <taxon>Paeniglutamicibacter</taxon>
    </lineage>
</organism>
<keyword evidence="1" id="KW-0813">Transport</keyword>
<proteinExistence type="predicted"/>
<evidence type="ECO:0000259" key="4">
    <source>
        <dbReference type="PROSITE" id="PS50893"/>
    </source>
</evidence>
<dbReference type="Pfam" id="PF08402">
    <property type="entry name" value="TOBE_2"/>
    <property type="match status" value="1"/>
</dbReference>
<dbReference type="PROSITE" id="PS00211">
    <property type="entry name" value="ABC_TRANSPORTER_1"/>
    <property type="match status" value="1"/>
</dbReference>
<dbReference type="Gene3D" id="2.40.50.100">
    <property type="match status" value="1"/>
</dbReference>
<dbReference type="InterPro" id="IPR017871">
    <property type="entry name" value="ABC_transporter-like_CS"/>
</dbReference>
<evidence type="ECO:0000313" key="6">
    <source>
        <dbReference type="Proteomes" id="UP001501257"/>
    </source>
</evidence>
<dbReference type="InterPro" id="IPR003593">
    <property type="entry name" value="AAA+_ATPase"/>
</dbReference>
<keyword evidence="6" id="KW-1185">Reference proteome</keyword>
<dbReference type="SUPFAM" id="SSF50331">
    <property type="entry name" value="MOP-like"/>
    <property type="match status" value="1"/>
</dbReference>
<dbReference type="Gene3D" id="3.40.50.300">
    <property type="entry name" value="P-loop containing nucleotide triphosphate hydrolases"/>
    <property type="match status" value="1"/>
</dbReference>
<dbReference type="InterPro" id="IPR003439">
    <property type="entry name" value="ABC_transporter-like_ATP-bd"/>
</dbReference>
<dbReference type="InterPro" id="IPR013611">
    <property type="entry name" value="Transp-assoc_OB_typ2"/>
</dbReference>
<dbReference type="PROSITE" id="PS50893">
    <property type="entry name" value="ABC_TRANSPORTER_2"/>
    <property type="match status" value="1"/>
</dbReference>
<accession>A0ABP9THB3</accession>
<sequence length="369" mass="39521">MPHNPATAGTKVGALDGTGIALRSVSKDYGTSRVLHGIDLELAPGELVCLLGPSGCGKTTALRCLAGLEEVTSGQVLIDGKDVSGVPVNRRDIGMVFQAYSLFPHMTVAKNVEFGLSMRKIPRAQRVMRVAEALESVDLGGYEDRYAHQLSGGQQQRVALARALVTRPRALLLDEPLSALDAKVRIRLREQIRAIVTDLGITTVFVTHDQEEALAISDRVAVMNAGRIEQFDTPEGLYHRPATPFVADFVGISNRLNGLFEEGFFTIHGQRLPVASEHGAVPGQQAIAYVRPEHIRILPASDPGEGGLEGTVVSSGFLGSMRRTVVLVQDHDGPVSVAVQHEAHGAYAPGQCVRLVFDPVPVALEGTSH</sequence>
<dbReference type="RefSeq" id="WP_210102112.1">
    <property type="nucleotide sequence ID" value="NZ_BAABLK010000006.1"/>
</dbReference>
<dbReference type="InterPro" id="IPR027417">
    <property type="entry name" value="P-loop_NTPase"/>
</dbReference>
<evidence type="ECO:0000256" key="2">
    <source>
        <dbReference type="ARBA" id="ARBA00022741"/>
    </source>
</evidence>
<evidence type="ECO:0000256" key="3">
    <source>
        <dbReference type="ARBA" id="ARBA00022840"/>
    </source>
</evidence>
<dbReference type="GO" id="GO:0005524">
    <property type="term" value="F:ATP binding"/>
    <property type="evidence" value="ECO:0007669"/>
    <property type="project" value="UniProtKB-KW"/>
</dbReference>
<keyword evidence="3 5" id="KW-0067">ATP-binding</keyword>
<dbReference type="Proteomes" id="UP001501257">
    <property type="component" value="Unassembled WGS sequence"/>
</dbReference>
<dbReference type="PANTHER" id="PTHR42781:SF4">
    <property type="entry name" value="SPERMIDINE_PUTRESCINE IMPORT ATP-BINDING PROTEIN POTA"/>
    <property type="match status" value="1"/>
</dbReference>
<dbReference type="SUPFAM" id="SSF52540">
    <property type="entry name" value="P-loop containing nucleoside triphosphate hydrolases"/>
    <property type="match status" value="1"/>
</dbReference>
<evidence type="ECO:0000256" key="1">
    <source>
        <dbReference type="ARBA" id="ARBA00022448"/>
    </source>
</evidence>
<dbReference type="PANTHER" id="PTHR42781">
    <property type="entry name" value="SPERMIDINE/PUTRESCINE IMPORT ATP-BINDING PROTEIN POTA"/>
    <property type="match status" value="1"/>
</dbReference>
<feature type="domain" description="ABC transporter" evidence="4">
    <location>
        <begin position="20"/>
        <end position="250"/>
    </location>
</feature>
<protein>
    <submittedName>
        <fullName evidence="5">ABC transporter ATP-binding protein</fullName>
    </submittedName>
</protein>
<evidence type="ECO:0000313" key="5">
    <source>
        <dbReference type="EMBL" id="GAA5225761.1"/>
    </source>
</evidence>
<keyword evidence="2" id="KW-0547">Nucleotide-binding</keyword>
<dbReference type="Pfam" id="PF00005">
    <property type="entry name" value="ABC_tran"/>
    <property type="match status" value="1"/>
</dbReference>
<dbReference type="InterPro" id="IPR050093">
    <property type="entry name" value="ABC_SmlMolc_Importer"/>
</dbReference>
<dbReference type="EMBL" id="BAABLK010000006">
    <property type="protein sequence ID" value="GAA5225761.1"/>
    <property type="molecule type" value="Genomic_DNA"/>
</dbReference>